<evidence type="ECO:0000313" key="2">
    <source>
        <dbReference type="Proteomes" id="UP000616779"/>
    </source>
</evidence>
<dbReference type="InterPro" id="IPR029058">
    <property type="entry name" value="AB_hydrolase_fold"/>
</dbReference>
<name>A0ABX1Y5C9_9BACL</name>
<evidence type="ECO:0008006" key="3">
    <source>
        <dbReference type="Google" id="ProtNLM"/>
    </source>
</evidence>
<dbReference type="EMBL" id="WHOA01000203">
    <property type="protein sequence ID" value="NOU75286.1"/>
    <property type="molecule type" value="Genomic_DNA"/>
</dbReference>
<gene>
    <name evidence="1" type="ORF">GC098_28540</name>
</gene>
<dbReference type="RefSeq" id="WP_171646762.1">
    <property type="nucleotide sequence ID" value="NZ_WHOA01000203.1"/>
</dbReference>
<reference evidence="1 2" key="1">
    <citation type="submission" date="2019-10" db="EMBL/GenBank/DDBJ databases">
        <title>Description of Paenibacillus terrestris sp. nov.</title>
        <authorList>
            <person name="Carlier A."/>
            <person name="Qi S."/>
        </authorList>
    </citation>
    <scope>NUCLEOTIDE SEQUENCE [LARGE SCALE GENOMIC DNA]</scope>
    <source>
        <strain evidence="1 2">LMG 31458</strain>
    </source>
</reference>
<dbReference type="Proteomes" id="UP000616779">
    <property type="component" value="Unassembled WGS sequence"/>
</dbReference>
<organism evidence="1 2">
    <name type="scientific">Paenibacillus phytorum</name>
    <dbReference type="NCBI Taxonomy" id="2654977"/>
    <lineage>
        <taxon>Bacteria</taxon>
        <taxon>Bacillati</taxon>
        <taxon>Bacillota</taxon>
        <taxon>Bacilli</taxon>
        <taxon>Bacillales</taxon>
        <taxon>Paenibacillaceae</taxon>
        <taxon>Paenibacillus</taxon>
    </lineage>
</organism>
<proteinExistence type="predicted"/>
<dbReference type="Gene3D" id="3.40.50.1820">
    <property type="entry name" value="alpha/beta hydrolase"/>
    <property type="match status" value="1"/>
</dbReference>
<keyword evidence="2" id="KW-1185">Reference proteome</keyword>
<dbReference type="SUPFAM" id="SSF53474">
    <property type="entry name" value="alpha/beta-Hydrolases"/>
    <property type="match status" value="1"/>
</dbReference>
<evidence type="ECO:0000313" key="1">
    <source>
        <dbReference type="EMBL" id="NOU75286.1"/>
    </source>
</evidence>
<protein>
    <recommendedName>
        <fullName evidence="3">Alpha/beta hydrolase</fullName>
    </recommendedName>
</protein>
<sequence>MSDYATIQLNTVVNVFDPGGLGTFCVLPPDDKSGDVVIVCISGFRGGTKNGMTRLRGILRNRLRSAYGVNPDNIFHRSWNINHSNDPLFFPLVNDLVREINRRTLNPSYLAIIGHSFGGWAACRLSKVTKKTPNFIGLVDPVFGISNTLMNPRDVPRGSVITNWFQNNTVSIPMS</sequence>
<comment type="caution">
    <text evidence="1">The sequence shown here is derived from an EMBL/GenBank/DDBJ whole genome shotgun (WGS) entry which is preliminary data.</text>
</comment>
<accession>A0ABX1Y5C9</accession>